<reference evidence="3" key="1">
    <citation type="journal article" date="2019" name="Int. J. Syst. Evol. Microbiol.">
        <title>The Global Catalogue of Microorganisms (GCM) 10K type strain sequencing project: providing services to taxonomists for standard genome sequencing and annotation.</title>
        <authorList>
            <consortium name="The Broad Institute Genomics Platform"/>
            <consortium name="The Broad Institute Genome Sequencing Center for Infectious Disease"/>
            <person name="Wu L."/>
            <person name="Ma J."/>
        </authorList>
    </citation>
    <scope>NUCLEOTIDE SEQUENCE [LARGE SCALE GENOMIC DNA]</scope>
    <source>
        <strain evidence="3">KCTC 42986</strain>
    </source>
</reference>
<dbReference type="Pfam" id="PF13518">
    <property type="entry name" value="HTH_28"/>
    <property type="match status" value="1"/>
</dbReference>
<keyword evidence="3" id="KW-1185">Reference proteome</keyword>
<dbReference type="PROSITE" id="PS50994">
    <property type="entry name" value="INTEGRASE"/>
    <property type="match status" value="1"/>
</dbReference>
<name>A0ABV7F8M5_9BURK</name>
<evidence type="ECO:0000313" key="2">
    <source>
        <dbReference type="EMBL" id="MFC3111409.1"/>
    </source>
</evidence>
<dbReference type="EMBL" id="JBHRTP010000121">
    <property type="protein sequence ID" value="MFC3111409.1"/>
    <property type="molecule type" value="Genomic_DNA"/>
</dbReference>
<dbReference type="Gene3D" id="3.30.420.10">
    <property type="entry name" value="Ribonuclease H-like superfamily/Ribonuclease H"/>
    <property type="match status" value="1"/>
</dbReference>
<protein>
    <submittedName>
        <fullName evidence="2">ISNCY family transposase</fullName>
    </submittedName>
</protein>
<feature type="non-terminal residue" evidence="2">
    <location>
        <position position="314"/>
    </location>
</feature>
<dbReference type="InterPro" id="IPR036397">
    <property type="entry name" value="RNaseH_sf"/>
</dbReference>
<comment type="caution">
    <text evidence="2">The sequence shown here is derived from an EMBL/GenBank/DDBJ whole genome shotgun (WGS) entry which is preliminary data.</text>
</comment>
<dbReference type="InterPro" id="IPR047797">
    <property type="entry name" value="ISNCY_transpos"/>
</dbReference>
<evidence type="ECO:0000313" key="3">
    <source>
        <dbReference type="Proteomes" id="UP001595530"/>
    </source>
</evidence>
<dbReference type="InterPro" id="IPR009057">
    <property type="entry name" value="Homeodomain-like_sf"/>
</dbReference>
<proteinExistence type="predicted"/>
<dbReference type="InterPro" id="IPR055247">
    <property type="entry name" value="InsJ-like_HTH"/>
</dbReference>
<dbReference type="NCBIfam" id="NF033594">
    <property type="entry name" value="transpos_ISNCY_2"/>
    <property type="match status" value="1"/>
</dbReference>
<organism evidence="2 3">
    <name type="scientific">Undibacterium arcticum</name>
    <dbReference type="NCBI Taxonomy" id="1762892"/>
    <lineage>
        <taxon>Bacteria</taxon>
        <taxon>Pseudomonadati</taxon>
        <taxon>Pseudomonadota</taxon>
        <taxon>Betaproteobacteria</taxon>
        <taxon>Burkholderiales</taxon>
        <taxon>Oxalobacteraceae</taxon>
        <taxon>Undibacterium</taxon>
    </lineage>
</organism>
<gene>
    <name evidence="2" type="ORF">ACFOFO_26295</name>
</gene>
<evidence type="ECO:0000259" key="1">
    <source>
        <dbReference type="PROSITE" id="PS50994"/>
    </source>
</evidence>
<dbReference type="PANTHER" id="PTHR35004">
    <property type="entry name" value="TRANSPOSASE RV3428C-RELATED"/>
    <property type="match status" value="1"/>
</dbReference>
<dbReference type="RefSeq" id="WP_390333521.1">
    <property type="nucleotide sequence ID" value="NZ_JBHRTP010000121.1"/>
</dbReference>
<dbReference type="SUPFAM" id="SSF53098">
    <property type="entry name" value="Ribonuclease H-like"/>
    <property type="match status" value="1"/>
</dbReference>
<dbReference type="SUPFAM" id="SSF46689">
    <property type="entry name" value="Homeodomain-like"/>
    <property type="match status" value="1"/>
</dbReference>
<dbReference type="InterPro" id="IPR012337">
    <property type="entry name" value="RNaseH-like_sf"/>
</dbReference>
<feature type="domain" description="Integrase catalytic" evidence="1">
    <location>
        <begin position="123"/>
        <end position="306"/>
    </location>
</feature>
<sequence length="314" mass="35180">MSDKEILRGHLMAQLLEGKLDQRAVAARLAISVRQVKRLKRSYAETGIAGLISKKRGQPSHRRIRDSVLSEAMALIGAHYADFGPTLATEKLAEQHAITLSVETVRQYMIAAGYWQPRRGQTIRAHPLRERRARRGELIQIDGSPHDWFEGRAPRCCLLVFIDDATGELMELQFVDTETTLGYMAALQRHIQRHGLPAALYSDRHSIFRINAPAAPSQAQTQFARALAALGIDGIQANSPQAKGRVERANQTLQDRLIKEMRLVGLNDQASANSWLPTFMTDFNRRFAVKPARQDDAHVAYRGKTADLCRILSV</sequence>
<dbReference type="InterPro" id="IPR001584">
    <property type="entry name" value="Integrase_cat-core"/>
</dbReference>
<accession>A0ABV7F8M5</accession>
<dbReference type="PANTHER" id="PTHR35004:SF7">
    <property type="entry name" value="INTEGRASE PROTEIN"/>
    <property type="match status" value="1"/>
</dbReference>
<dbReference type="Proteomes" id="UP001595530">
    <property type="component" value="Unassembled WGS sequence"/>
</dbReference>